<proteinExistence type="inferred from homology"/>
<evidence type="ECO:0000256" key="4">
    <source>
        <dbReference type="ARBA" id="ARBA00022842"/>
    </source>
</evidence>
<dbReference type="Pfam" id="PF16582">
    <property type="entry name" value="TPP_enzyme_M_2"/>
    <property type="match status" value="1"/>
</dbReference>
<comment type="catalytic activity">
    <reaction evidence="7">
        <text>isochorismate + 2-oxoglutarate + H(+) = 5-enolpyruvoyl-6-hydroxy-2-succinyl-cyclohex-3-ene-1-carboxylate + CO2</text>
        <dbReference type="Rhea" id="RHEA:25593"/>
        <dbReference type="ChEBI" id="CHEBI:15378"/>
        <dbReference type="ChEBI" id="CHEBI:16526"/>
        <dbReference type="ChEBI" id="CHEBI:16810"/>
        <dbReference type="ChEBI" id="CHEBI:29780"/>
        <dbReference type="ChEBI" id="CHEBI:58818"/>
        <dbReference type="EC" id="2.2.1.9"/>
    </reaction>
</comment>
<evidence type="ECO:0000313" key="11">
    <source>
        <dbReference type="EMBL" id="RIW35622.1"/>
    </source>
</evidence>
<accession>A0A3A1R1X1</accession>
<dbReference type="GO" id="GO:0009234">
    <property type="term" value="P:menaquinone biosynthetic process"/>
    <property type="evidence" value="ECO:0007669"/>
    <property type="project" value="UniProtKB-UniRule"/>
</dbReference>
<feature type="domain" description="Thiamine pyrophosphate enzyme N-terminal TPP-binding" evidence="9">
    <location>
        <begin position="15"/>
        <end position="126"/>
    </location>
</feature>
<feature type="domain" description="Menaquinone biosynthesis protein MenD middle" evidence="10">
    <location>
        <begin position="219"/>
        <end position="401"/>
    </location>
</feature>
<dbReference type="NCBIfam" id="TIGR00173">
    <property type="entry name" value="menD"/>
    <property type="match status" value="1"/>
</dbReference>
<keyword evidence="1 7" id="KW-0474">Menaquinone biosynthesis</keyword>
<dbReference type="GO" id="GO:0030145">
    <property type="term" value="F:manganese ion binding"/>
    <property type="evidence" value="ECO:0007669"/>
    <property type="project" value="UniProtKB-UniRule"/>
</dbReference>
<keyword evidence="4 7" id="KW-0460">Magnesium</keyword>
<dbReference type="Pfam" id="PF02775">
    <property type="entry name" value="TPP_enzyme_C"/>
    <property type="match status" value="1"/>
</dbReference>
<dbReference type="Gene3D" id="3.40.50.1220">
    <property type="entry name" value="TPP-binding domain"/>
    <property type="match status" value="1"/>
</dbReference>
<dbReference type="UniPathway" id="UPA01057">
    <property type="reaction ID" value="UER00164"/>
</dbReference>
<dbReference type="UniPathway" id="UPA00079"/>
<dbReference type="SUPFAM" id="SSF52518">
    <property type="entry name" value="Thiamin diphosphate-binding fold (THDP-binding)"/>
    <property type="match status" value="2"/>
</dbReference>
<dbReference type="OrthoDB" id="9791859at2"/>
<keyword evidence="2 7" id="KW-0808">Transferase</keyword>
<dbReference type="InterPro" id="IPR029035">
    <property type="entry name" value="DHS-like_NAD/FAD-binding_dom"/>
</dbReference>
<dbReference type="Proteomes" id="UP000265801">
    <property type="component" value="Unassembled WGS sequence"/>
</dbReference>
<dbReference type="InterPro" id="IPR011766">
    <property type="entry name" value="TPP_enzyme_TPP-bd"/>
</dbReference>
<comment type="caution">
    <text evidence="11">The sequence shown here is derived from an EMBL/GenBank/DDBJ whole genome shotgun (WGS) entry which is preliminary data.</text>
</comment>
<evidence type="ECO:0000256" key="7">
    <source>
        <dbReference type="HAMAP-Rule" id="MF_01659"/>
    </source>
</evidence>
<feature type="domain" description="Thiamine pyrophosphate enzyme TPP-binding" evidence="8">
    <location>
        <begin position="436"/>
        <end position="550"/>
    </location>
</feature>
<evidence type="ECO:0000256" key="6">
    <source>
        <dbReference type="ARBA" id="ARBA00023211"/>
    </source>
</evidence>
<gene>
    <name evidence="7" type="primary">menD</name>
    <name evidence="11" type="ORF">D3H55_06985</name>
</gene>
<organism evidence="11 12">
    <name type="scientific">Bacillus salacetis</name>
    <dbReference type="NCBI Taxonomy" id="2315464"/>
    <lineage>
        <taxon>Bacteria</taxon>
        <taxon>Bacillati</taxon>
        <taxon>Bacillota</taxon>
        <taxon>Bacilli</taxon>
        <taxon>Bacillales</taxon>
        <taxon>Bacillaceae</taxon>
        <taxon>Bacillus</taxon>
    </lineage>
</organism>
<comment type="similarity">
    <text evidence="7">Belongs to the TPP enzyme family. MenD subfamily.</text>
</comment>
<reference evidence="11 12" key="1">
    <citation type="submission" date="2018-09" db="EMBL/GenBank/DDBJ databases">
        <title>Bacillus saliacetes sp. nov., isolated from Thai shrimp paste (Ka-pi).</title>
        <authorList>
            <person name="Daroonpunt R."/>
            <person name="Tanasupawat S."/>
            <person name="Yiamsombut S."/>
        </authorList>
    </citation>
    <scope>NUCLEOTIDE SEQUENCE [LARGE SCALE GENOMIC DNA]</scope>
    <source>
        <strain evidence="11 12">SKP7-4</strain>
    </source>
</reference>
<dbReference type="GO" id="GO:0000287">
    <property type="term" value="F:magnesium ion binding"/>
    <property type="evidence" value="ECO:0007669"/>
    <property type="project" value="UniProtKB-UniRule"/>
</dbReference>
<dbReference type="GO" id="GO:0070204">
    <property type="term" value="F:2-succinyl-5-enolpyruvyl-6-hydroxy-3-cyclohexene-1-carboxylic-acid synthase activity"/>
    <property type="evidence" value="ECO:0007669"/>
    <property type="project" value="UniProtKB-UniRule"/>
</dbReference>
<dbReference type="HAMAP" id="MF_01659">
    <property type="entry name" value="MenD"/>
    <property type="match status" value="1"/>
</dbReference>
<dbReference type="RefSeq" id="WP_119546187.1">
    <property type="nucleotide sequence ID" value="NZ_QXIR01000007.1"/>
</dbReference>
<evidence type="ECO:0000256" key="5">
    <source>
        <dbReference type="ARBA" id="ARBA00023052"/>
    </source>
</evidence>
<comment type="pathway">
    <text evidence="7">Quinol/quinone metabolism; 1,4-dihydroxy-2-naphthoate biosynthesis; 1,4-dihydroxy-2-naphthoate from chorismate: step 2/7.</text>
</comment>
<dbReference type="PANTHER" id="PTHR42916:SF1">
    <property type="entry name" value="PROTEIN PHYLLO, CHLOROPLASTIC"/>
    <property type="match status" value="1"/>
</dbReference>
<keyword evidence="5 7" id="KW-0786">Thiamine pyrophosphate</keyword>
<dbReference type="SUPFAM" id="SSF52467">
    <property type="entry name" value="DHS-like NAD/FAD-binding domain"/>
    <property type="match status" value="1"/>
</dbReference>
<sequence length="577" mass="62858">MDFDHQKALTEYLSAFIAELHHAGINKVVISPGSRSTPLAMLFAKHPNIEVFINIDERSAAFFALGLAKAEKQAVAVLCTSGTAAANYYPAVIEAKYSRVPLIVLTADRPHELREVGAPQAINQINLFGGHVKWFDEMALPEHTDSMMDYARRAAARGTAVARKSPEGPVHFNFPLREPLIPDMSYTFEQETSKTVITNGSGGVSHAVIERLASVLSGKTKGLIVCGPQTDAGAAGEVVRLAEKLHFPVLADPLSSLRSGAHGKSHIIDGYDSFLRNAKVKSAMSPDIVIRVGAMPVSKALTLYLKDQDADHWVIDSGGMWRDPSGIATEMIYADEGEVLNSLSAALEGLGHGEEWLDKWVEINRRTQEITAEFSAESEILDEGTAVKRLIESLPGNSVIFASNSMPIRDLDTFFMNNDKNITAMANRGANGIDGVVSTAMGISASGLPTYLVIGDLAFYHDMNGLLAGKMYGLNLKILLVNNNGGGIFSYLPQADEKEHFEHLFGTPANLDFVHAAGLYGAHYKQAVSIDEFTDALAEWETTPGLSIIEAVTNRQENVRNHREMWNIVSREIEKLL</sequence>
<evidence type="ECO:0000256" key="2">
    <source>
        <dbReference type="ARBA" id="ARBA00022679"/>
    </source>
</evidence>
<evidence type="ECO:0000259" key="8">
    <source>
        <dbReference type="Pfam" id="PF02775"/>
    </source>
</evidence>
<dbReference type="PANTHER" id="PTHR42916">
    <property type="entry name" value="2-SUCCINYL-5-ENOLPYRUVYL-6-HYDROXY-3-CYCLOHEXENE-1-CARBOXYLATE SYNTHASE"/>
    <property type="match status" value="1"/>
</dbReference>
<keyword evidence="12" id="KW-1185">Reference proteome</keyword>
<dbReference type="AlphaFoldDB" id="A0A3A1R1X1"/>
<evidence type="ECO:0000256" key="3">
    <source>
        <dbReference type="ARBA" id="ARBA00022723"/>
    </source>
</evidence>
<dbReference type="InterPro" id="IPR012001">
    <property type="entry name" value="Thiamin_PyroP_enz_TPP-bd_dom"/>
</dbReference>
<comment type="pathway">
    <text evidence="7">Quinol/quinone metabolism; menaquinone biosynthesis.</text>
</comment>
<comment type="function">
    <text evidence="7">Catalyzes the thiamine diphosphate-dependent decarboxylation of 2-oxoglutarate and the subsequent addition of the resulting succinic semialdehyde-thiamine pyrophosphate anion to isochorismate to yield 2-succinyl-5-enolpyruvyl-6-hydroxy-3-cyclohexene-1-carboxylate (SEPHCHC).</text>
</comment>
<dbReference type="InterPro" id="IPR032264">
    <property type="entry name" value="MenD_middle"/>
</dbReference>
<dbReference type="Pfam" id="PF02776">
    <property type="entry name" value="TPP_enzyme_N"/>
    <property type="match status" value="1"/>
</dbReference>
<dbReference type="InterPro" id="IPR004433">
    <property type="entry name" value="MenaQ_synth_MenD"/>
</dbReference>
<evidence type="ECO:0000259" key="10">
    <source>
        <dbReference type="Pfam" id="PF16582"/>
    </source>
</evidence>
<dbReference type="EMBL" id="QXIR01000007">
    <property type="protein sequence ID" value="RIW35622.1"/>
    <property type="molecule type" value="Genomic_DNA"/>
</dbReference>
<protein>
    <recommendedName>
        <fullName evidence="7">2-succinyl-5-enolpyruvyl-6-hydroxy-3-cyclohexene-1-carboxylate synthase</fullName>
        <shortName evidence="7">SEPHCHC synthase</shortName>
        <ecNumber evidence="7">2.2.1.9</ecNumber>
    </recommendedName>
    <alternativeName>
        <fullName evidence="7">Menaquinone biosynthesis protein MenD</fullName>
    </alternativeName>
</protein>
<keyword evidence="6 7" id="KW-0464">Manganese</keyword>
<dbReference type="CDD" id="cd07037">
    <property type="entry name" value="TPP_PYR_MenD"/>
    <property type="match status" value="1"/>
</dbReference>
<evidence type="ECO:0000256" key="1">
    <source>
        <dbReference type="ARBA" id="ARBA00022428"/>
    </source>
</evidence>
<evidence type="ECO:0000259" key="9">
    <source>
        <dbReference type="Pfam" id="PF02776"/>
    </source>
</evidence>
<dbReference type="InterPro" id="IPR029061">
    <property type="entry name" value="THDP-binding"/>
</dbReference>
<dbReference type="CDD" id="cd02009">
    <property type="entry name" value="TPP_SHCHC_synthase"/>
    <property type="match status" value="1"/>
</dbReference>
<dbReference type="EC" id="2.2.1.9" evidence="7"/>
<evidence type="ECO:0000313" key="12">
    <source>
        <dbReference type="Proteomes" id="UP000265801"/>
    </source>
</evidence>
<comment type="subunit">
    <text evidence="7">Homodimer.</text>
</comment>
<keyword evidence="3 7" id="KW-0479">Metal-binding</keyword>
<dbReference type="PIRSF" id="PIRSF004983">
    <property type="entry name" value="MenD"/>
    <property type="match status" value="1"/>
</dbReference>
<comment type="cofactor">
    <cofactor evidence="7">
        <name>Mg(2+)</name>
        <dbReference type="ChEBI" id="CHEBI:18420"/>
    </cofactor>
    <cofactor evidence="7">
        <name>Mn(2+)</name>
        <dbReference type="ChEBI" id="CHEBI:29035"/>
    </cofactor>
</comment>
<dbReference type="Gene3D" id="3.40.50.970">
    <property type="match status" value="2"/>
</dbReference>
<name>A0A3A1R1X1_9BACI</name>
<comment type="cofactor">
    <cofactor evidence="7">
        <name>thiamine diphosphate</name>
        <dbReference type="ChEBI" id="CHEBI:58937"/>
    </cofactor>
    <text evidence="7">Binds 1 thiamine pyrophosphate per subunit.</text>
</comment>
<dbReference type="GO" id="GO:0030976">
    <property type="term" value="F:thiamine pyrophosphate binding"/>
    <property type="evidence" value="ECO:0007669"/>
    <property type="project" value="UniProtKB-UniRule"/>
</dbReference>